<feature type="transmembrane region" description="Helical" evidence="1">
    <location>
        <begin position="12"/>
        <end position="33"/>
    </location>
</feature>
<keyword evidence="1" id="KW-0812">Transmembrane</keyword>
<evidence type="ECO:0000256" key="1">
    <source>
        <dbReference type="SAM" id="Phobius"/>
    </source>
</evidence>
<keyword evidence="3" id="KW-1185">Reference proteome</keyword>
<accession>A0ABY1QLJ1</accession>
<evidence type="ECO:0000313" key="3">
    <source>
        <dbReference type="Proteomes" id="UP001158067"/>
    </source>
</evidence>
<feature type="transmembrane region" description="Helical" evidence="1">
    <location>
        <begin position="54"/>
        <end position="77"/>
    </location>
</feature>
<comment type="caution">
    <text evidence="2">The sequence shown here is derived from an EMBL/GenBank/DDBJ whole genome shotgun (WGS) entry which is preliminary data.</text>
</comment>
<feature type="transmembrane region" description="Helical" evidence="1">
    <location>
        <begin position="129"/>
        <end position="147"/>
    </location>
</feature>
<sequence length="156" mass="17423">MVLALPFPLLLLMLNLIATWFMVGLIWVIQVVHYAMFDGVGTEGFIAYQKRHQFLITFVVGPPMLLEAVSSVLLFWYPPPGVSIATVVAGIVLLALIWLSTAVLQVPCHTKLLDGFEVAVHRRLVRSNWIRTLAWTARGAVVIWMLWQTLLTNAGA</sequence>
<keyword evidence="1" id="KW-1133">Transmembrane helix</keyword>
<organism evidence="2 3">
    <name type="scientific">Neorhodopirellula lusitana</name>
    <dbReference type="NCBI Taxonomy" id="445327"/>
    <lineage>
        <taxon>Bacteria</taxon>
        <taxon>Pseudomonadati</taxon>
        <taxon>Planctomycetota</taxon>
        <taxon>Planctomycetia</taxon>
        <taxon>Pirellulales</taxon>
        <taxon>Pirellulaceae</taxon>
        <taxon>Neorhodopirellula</taxon>
    </lineage>
</organism>
<gene>
    <name evidence="2" type="ORF">SAMN06265222_11498</name>
</gene>
<keyword evidence="1" id="KW-0472">Membrane</keyword>
<name>A0ABY1QLJ1_9BACT</name>
<dbReference type="EMBL" id="FXUG01000014">
    <property type="protein sequence ID" value="SMP71703.1"/>
    <property type="molecule type" value="Genomic_DNA"/>
</dbReference>
<feature type="transmembrane region" description="Helical" evidence="1">
    <location>
        <begin position="83"/>
        <end position="108"/>
    </location>
</feature>
<evidence type="ECO:0000313" key="2">
    <source>
        <dbReference type="EMBL" id="SMP71703.1"/>
    </source>
</evidence>
<dbReference type="Proteomes" id="UP001158067">
    <property type="component" value="Unassembled WGS sequence"/>
</dbReference>
<proteinExistence type="predicted"/>
<evidence type="ECO:0008006" key="4">
    <source>
        <dbReference type="Google" id="ProtNLM"/>
    </source>
</evidence>
<reference evidence="2 3" key="1">
    <citation type="submission" date="2017-05" db="EMBL/GenBank/DDBJ databases">
        <authorList>
            <person name="Varghese N."/>
            <person name="Submissions S."/>
        </authorList>
    </citation>
    <scope>NUCLEOTIDE SEQUENCE [LARGE SCALE GENOMIC DNA]</scope>
    <source>
        <strain evidence="2 3">DSM 25457</strain>
    </source>
</reference>
<protein>
    <recommendedName>
        <fullName evidence="4">DUF1772 domain-containing protein</fullName>
    </recommendedName>
</protein>